<dbReference type="PATRIC" id="fig|1053219.3.peg.5341"/>
<protein>
    <recommendedName>
        <fullName evidence="10">Peptidase M14 domain-containing protein</fullName>
    </recommendedName>
</protein>
<feature type="domain" description="Peptidase M14" evidence="10">
    <location>
        <begin position="100"/>
        <end position="450"/>
    </location>
</feature>
<evidence type="ECO:0000313" key="11">
    <source>
        <dbReference type="EMBL" id="EJQ93796.1"/>
    </source>
</evidence>
<organism evidence="11 12">
    <name type="scientific">Bacillus cereus MC67</name>
    <dbReference type="NCBI Taxonomy" id="1053219"/>
    <lineage>
        <taxon>Bacteria</taxon>
        <taxon>Bacillati</taxon>
        <taxon>Bacillota</taxon>
        <taxon>Bacilli</taxon>
        <taxon>Bacillales</taxon>
        <taxon>Bacillaceae</taxon>
        <taxon>Bacillus</taxon>
        <taxon>Bacillus cereus group</taxon>
    </lineage>
</organism>
<dbReference type="EMBL" id="AHEN01000050">
    <property type="protein sequence ID" value="EJQ93796.1"/>
    <property type="molecule type" value="Genomic_DNA"/>
</dbReference>
<evidence type="ECO:0000256" key="1">
    <source>
        <dbReference type="ARBA" id="ARBA00001947"/>
    </source>
</evidence>
<dbReference type="PRINTS" id="PR00765">
    <property type="entry name" value="CRBOXYPTASEA"/>
</dbReference>
<comment type="caution">
    <text evidence="11">The sequence shown here is derived from an EMBL/GenBank/DDBJ whole genome shotgun (WGS) entry which is preliminary data.</text>
</comment>
<dbReference type="SMART" id="SM00631">
    <property type="entry name" value="Zn_pept"/>
    <property type="match status" value="1"/>
</dbReference>
<comment type="similarity">
    <text evidence="2 8">Belongs to the peptidase M14 family.</text>
</comment>
<dbReference type="InterPro" id="IPR000834">
    <property type="entry name" value="Peptidase_M14"/>
</dbReference>
<evidence type="ECO:0000256" key="7">
    <source>
        <dbReference type="ARBA" id="ARBA00023049"/>
    </source>
</evidence>
<evidence type="ECO:0000313" key="12">
    <source>
        <dbReference type="Proteomes" id="UP000006997"/>
    </source>
</evidence>
<reference evidence="11 12" key="1">
    <citation type="submission" date="2012-04" db="EMBL/GenBank/DDBJ databases">
        <title>The Genome Sequence of Bacillus cereus MC67.</title>
        <authorList>
            <consortium name="The Broad Institute Genome Sequencing Platform"/>
            <consortium name="The Broad Institute Genome Sequencing Center for Infectious Disease"/>
            <person name="Feldgarden M."/>
            <person name="Van der Auwera G.A."/>
            <person name="Mahillon J."/>
            <person name="Duprez V."/>
            <person name="Timmery S."/>
            <person name="Mattelet C."/>
            <person name="Dierick K."/>
            <person name="Sun M."/>
            <person name="Yu Z."/>
            <person name="Zhu L."/>
            <person name="Hu X."/>
            <person name="Shank E.B."/>
            <person name="Swiecicka I."/>
            <person name="Hansen B.M."/>
            <person name="Andrup L."/>
            <person name="Young S.K."/>
            <person name="Zeng Q."/>
            <person name="Gargeya S."/>
            <person name="Fitzgerald M."/>
            <person name="Haas B."/>
            <person name="Abouelleil A."/>
            <person name="Alvarado L."/>
            <person name="Arachchi H.M."/>
            <person name="Berlin A."/>
            <person name="Chapman S.B."/>
            <person name="Goldberg J."/>
            <person name="Griggs A."/>
            <person name="Gujja S."/>
            <person name="Hansen M."/>
            <person name="Howarth C."/>
            <person name="Imamovic A."/>
            <person name="Larimer J."/>
            <person name="McCowen C."/>
            <person name="Montmayeur A."/>
            <person name="Murphy C."/>
            <person name="Neiman D."/>
            <person name="Pearson M."/>
            <person name="Priest M."/>
            <person name="Roberts A."/>
            <person name="Saif S."/>
            <person name="Shea T."/>
            <person name="Sisk P."/>
            <person name="Sykes S."/>
            <person name="Wortman J."/>
            <person name="Nusbaum C."/>
            <person name="Birren B."/>
        </authorList>
    </citation>
    <scope>NUCLEOTIDE SEQUENCE [LARGE SCALE GENOMIC DNA]</scope>
    <source>
        <strain evidence="11 12">MC67</strain>
    </source>
</reference>
<evidence type="ECO:0000256" key="3">
    <source>
        <dbReference type="ARBA" id="ARBA00022670"/>
    </source>
</evidence>
<evidence type="ECO:0000256" key="8">
    <source>
        <dbReference type="PROSITE-ProRule" id="PRU01379"/>
    </source>
</evidence>
<dbReference type="PROSITE" id="PS00133">
    <property type="entry name" value="CARBOXYPEPT_ZN_2"/>
    <property type="match status" value="1"/>
</dbReference>
<dbReference type="GO" id="GO:0004181">
    <property type="term" value="F:metallocarboxypeptidase activity"/>
    <property type="evidence" value="ECO:0007669"/>
    <property type="project" value="InterPro"/>
</dbReference>
<keyword evidence="3" id="KW-0645">Protease</keyword>
<keyword evidence="6" id="KW-0862">Zinc</keyword>
<feature type="region of interest" description="Disordered" evidence="9">
    <location>
        <begin position="221"/>
        <end position="250"/>
    </location>
</feature>
<evidence type="ECO:0000256" key="5">
    <source>
        <dbReference type="ARBA" id="ARBA00022801"/>
    </source>
</evidence>
<evidence type="ECO:0000256" key="2">
    <source>
        <dbReference type="ARBA" id="ARBA00005988"/>
    </source>
</evidence>
<gene>
    <name evidence="11" type="ORF">II3_05217</name>
</gene>
<feature type="active site" description="Proton donor/acceptor" evidence="8">
    <location>
        <position position="420"/>
    </location>
</feature>
<dbReference type="Proteomes" id="UP000006997">
    <property type="component" value="Unassembled WGS sequence"/>
</dbReference>
<dbReference type="Pfam" id="PF00246">
    <property type="entry name" value="Peptidase_M14"/>
    <property type="match status" value="1"/>
</dbReference>
<dbReference type="InterPro" id="IPR057247">
    <property type="entry name" value="CARBOXYPEPT_ZN_2"/>
</dbReference>
<evidence type="ECO:0000256" key="9">
    <source>
        <dbReference type="SAM" id="MobiDB-lite"/>
    </source>
</evidence>
<keyword evidence="4" id="KW-0479">Metal-binding</keyword>
<dbReference type="PANTHER" id="PTHR11705:SF143">
    <property type="entry name" value="SLL0236 PROTEIN"/>
    <property type="match status" value="1"/>
</dbReference>
<evidence type="ECO:0000259" key="10">
    <source>
        <dbReference type="PROSITE" id="PS52035"/>
    </source>
</evidence>
<dbReference type="HOGENOM" id="CLU_018931_0_0_9"/>
<dbReference type="GO" id="GO:0005615">
    <property type="term" value="C:extracellular space"/>
    <property type="evidence" value="ECO:0007669"/>
    <property type="project" value="TreeGrafter"/>
</dbReference>
<proteinExistence type="inferred from homology"/>
<sequence>MNMYSVRIRSNSHEELLTLKNFNLDLHYRAAGKVDNEYYEVPGTLTNVQIEKVKQSGYQVEIIDDLNNIAHERRQEVSSINRFTTSNIVSEEITENVLGGYMTVDEIETALIQLSQQFPNFVTLIQLPNQTWDGRSSHAVRLRVGTNTNREGVLFTGSMHAREWGGSDICINFLRQLVSSYQSSAPLNVGGKTYTFNQIRDFMEGLDIFVFPDVNPDGKNFSQTTDIDSGNPSSTWWRKNRNPNTTNGGNNLGVDINRNFDFLWNSEIGTSDNPAEIIYKGTAPFSEPETKNVKYLFDTYPNICYYVDIHSYSGLILYPWGDDDNQETDSNQNFRNPSFDGKRGVQGDTDYREFIPALDQNTLFNLANKMNNALNAVRGTSYIVQQAVGLYPTSATSDDYAYSRHIVDSSKNKIYAFTIEFGQEFVPPYEEMRLIIKEINAAMTEFCHCIQNNRQ</sequence>
<keyword evidence="5" id="KW-0378">Hydrolase</keyword>
<feature type="compositionally biased region" description="Polar residues" evidence="9">
    <location>
        <begin position="221"/>
        <end position="237"/>
    </location>
</feature>
<dbReference type="Gene3D" id="3.40.630.10">
    <property type="entry name" value="Zn peptidases"/>
    <property type="match status" value="1"/>
</dbReference>
<dbReference type="GO" id="GO:0006508">
    <property type="term" value="P:proteolysis"/>
    <property type="evidence" value="ECO:0007669"/>
    <property type="project" value="UniProtKB-KW"/>
</dbReference>
<evidence type="ECO:0000256" key="4">
    <source>
        <dbReference type="ARBA" id="ARBA00022723"/>
    </source>
</evidence>
<keyword evidence="7" id="KW-0482">Metalloprotease</keyword>
<dbReference type="GO" id="GO:0008270">
    <property type="term" value="F:zinc ion binding"/>
    <property type="evidence" value="ECO:0007669"/>
    <property type="project" value="InterPro"/>
</dbReference>
<dbReference type="AlphaFoldDB" id="J8E9X6"/>
<evidence type="ECO:0000256" key="6">
    <source>
        <dbReference type="ARBA" id="ARBA00022833"/>
    </source>
</evidence>
<accession>J8E9X6</accession>
<comment type="cofactor">
    <cofactor evidence="1">
        <name>Zn(2+)</name>
        <dbReference type="ChEBI" id="CHEBI:29105"/>
    </cofactor>
</comment>
<dbReference type="RefSeq" id="WP_002161915.1">
    <property type="nucleotide sequence ID" value="NZ_JH792115.1"/>
</dbReference>
<dbReference type="CDD" id="cd06228">
    <property type="entry name" value="M14-like"/>
    <property type="match status" value="1"/>
</dbReference>
<dbReference type="PROSITE" id="PS52035">
    <property type="entry name" value="PEPTIDASE_M14"/>
    <property type="match status" value="1"/>
</dbReference>
<name>J8E9X6_BACCE</name>
<dbReference type="SUPFAM" id="SSF53187">
    <property type="entry name" value="Zn-dependent exopeptidases"/>
    <property type="match status" value="1"/>
</dbReference>
<dbReference type="PANTHER" id="PTHR11705">
    <property type="entry name" value="PROTEASE FAMILY M14 CARBOXYPEPTIDASE A,B"/>
    <property type="match status" value="1"/>
</dbReference>